<evidence type="ECO:0000313" key="1">
    <source>
        <dbReference type="EMBL" id="DAF95366.1"/>
    </source>
</evidence>
<protein>
    <submittedName>
        <fullName evidence="1">Uncharacterized protein</fullName>
    </submittedName>
</protein>
<proteinExistence type="predicted"/>
<sequence length="32" mass="4022">MGRRYLFLESRRQKMTFSFITRYNSLYGKKDK</sequence>
<reference evidence="1" key="1">
    <citation type="journal article" date="2021" name="Proc. Natl. Acad. Sci. U.S.A.">
        <title>A Catalog of Tens of Thousands of Viruses from Human Metagenomes Reveals Hidden Associations with Chronic Diseases.</title>
        <authorList>
            <person name="Tisza M.J."/>
            <person name="Buck C.B."/>
        </authorList>
    </citation>
    <scope>NUCLEOTIDE SEQUENCE</scope>
    <source>
        <strain evidence="1">CtOz71</strain>
    </source>
</reference>
<dbReference type="EMBL" id="BK016108">
    <property type="protein sequence ID" value="DAF95366.1"/>
    <property type="molecule type" value="Genomic_DNA"/>
</dbReference>
<organism evidence="1">
    <name type="scientific">Phage sp. ctOz71</name>
    <dbReference type="NCBI Taxonomy" id="2825793"/>
    <lineage>
        <taxon>Viruses</taxon>
    </lineage>
</organism>
<accession>A0A8S5ULV6</accession>
<name>A0A8S5ULV6_9VIRU</name>